<sequence length="156" mass="17742">MGTHAINVYDFVNRVGSSAGYARFTREIGVSYARQTLITATYDIWRWFEQYSAAQRKDINRLVLTLENFPDSQVQVPAYATTNEIHLNGRYIARYSGDVKREITGVLYHELTHVLQWNGNGQAPGWLIEGIADYVRLRSGYIPSNWAKPGGGDSFY</sequence>
<dbReference type="PANTHER" id="PTHR33321">
    <property type="match status" value="1"/>
</dbReference>
<dbReference type="AlphaFoldDB" id="W9R184"/>
<keyword evidence="2" id="KW-1185">Reference proteome</keyword>
<dbReference type="InterPro" id="IPR007541">
    <property type="entry name" value="Uncharacterised_BSP"/>
</dbReference>
<dbReference type="eggNOG" id="ENOG502QURC">
    <property type="taxonomic scope" value="Eukaryota"/>
</dbReference>
<gene>
    <name evidence="1" type="ORF">L484_027034</name>
</gene>
<protein>
    <submittedName>
        <fullName evidence="1">Uncharacterized protein</fullName>
    </submittedName>
</protein>
<proteinExistence type="predicted"/>
<dbReference type="PANTHER" id="PTHR33321:SF12">
    <property type="entry name" value="PLANT BASIC SECRETORY PROTEIN (BSP) FAMILY PROTEIN"/>
    <property type="match status" value="1"/>
</dbReference>
<dbReference type="Pfam" id="PF04450">
    <property type="entry name" value="BSP"/>
    <property type="match status" value="1"/>
</dbReference>
<dbReference type="Proteomes" id="UP000030645">
    <property type="component" value="Unassembled WGS sequence"/>
</dbReference>
<evidence type="ECO:0000313" key="1">
    <source>
        <dbReference type="EMBL" id="EXB63690.1"/>
    </source>
</evidence>
<evidence type="ECO:0000313" key="2">
    <source>
        <dbReference type="Proteomes" id="UP000030645"/>
    </source>
</evidence>
<dbReference type="STRING" id="981085.W9R184"/>
<dbReference type="EMBL" id="KE344491">
    <property type="protein sequence ID" value="EXB63690.1"/>
    <property type="molecule type" value="Genomic_DNA"/>
</dbReference>
<accession>W9R184</accession>
<organism evidence="1 2">
    <name type="scientific">Morus notabilis</name>
    <dbReference type="NCBI Taxonomy" id="981085"/>
    <lineage>
        <taxon>Eukaryota</taxon>
        <taxon>Viridiplantae</taxon>
        <taxon>Streptophyta</taxon>
        <taxon>Embryophyta</taxon>
        <taxon>Tracheophyta</taxon>
        <taxon>Spermatophyta</taxon>
        <taxon>Magnoliopsida</taxon>
        <taxon>eudicotyledons</taxon>
        <taxon>Gunneridae</taxon>
        <taxon>Pentapetalae</taxon>
        <taxon>rosids</taxon>
        <taxon>fabids</taxon>
        <taxon>Rosales</taxon>
        <taxon>Moraceae</taxon>
        <taxon>Moreae</taxon>
        <taxon>Morus</taxon>
    </lineage>
</organism>
<name>W9R184_9ROSA</name>
<reference evidence="2" key="1">
    <citation type="submission" date="2013-01" db="EMBL/GenBank/DDBJ databases">
        <title>Draft Genome Sequence of a Mulberry Tree, Morus notabilis C.K. Schneid.</title>
        <authorList>
            <person name="He N."/>
            <person name="Zhao S."/>
        </authorList>
    </citation>
    <scope>NUCLEOTIDE SEQUENCE</scope>
</reference>